<feature type="chain" id="PRO_5039018293" description="YncE family protein" evidence="1">
    <location>
        <begin position="26"/>
        <end position="326"/>
    </location>
</feature>
<protein>
    <recommendedName>
        <fullName evidence="4">YncE family protein</fullName>
    </recommendedName>
</protein>
<dbReference type="PANTHER" id="PTHR47197:SF3">
    <property type="entry name" value="DIHYDRO-HEME D1 DEHYDROGENASE"/>
    <property type="match status" value="1"/>
</dbReference>
<dbReference type="InterPro" id="IPR051200">
    <property type="entry name" value="Host-pathogen_enzymatic-act"/>
</dbReference>
<keyword evidence="1" id="KW-0732">Signal</keyword>
<dbReference type="Proteomes" id="UP000599074">
    <property type="component" value="Unassembled WGS sequence"/>
</dbReference>
<dbReference type="RefSeq" id="WP_168117003.1">
    <property type="nucleotide sequence ID" value="NZ_BOON01000039.1"/>
</dbReference>
<dbReference type="AlphaFoldDB" id="A0A8J3TD53"/>
<dbReference type="PANTHER" id="PTHR47197">
    <property type="entry name" value="PROTEIN NIRF"/>
    <property type="match status" value="1"/>
</dbReference>
<dbReference type="SUPFAM" id="SSF50974">
    <property type="entry name" value="Nitrous oxide reductase, N-terminal domain"/>
    <property type="match status" value="1"/>
</dbReference>
<name>A0A8J3TD53_9ACTN</name>
<dbReference type="PROSITE" id="PS51257">
    <property type="entry name" value="PROKAR_LIPOPROTEIN"/>
    <property type="match status" value="1"/>
</dbReference>
<evidence type="ECO:0000313" key="2">
    <source>
        <dbReference type="EMBL" id="GII24578.1"/>
    </source>
</evidence>
<reference evidence="2" key="1">
    <citation type="submission" date="2021-01" db="EMBL/GenBank/DDBJ databases">
        <title>Whole genome shotgun sequence of Planosporangium mesophilum NBRC 109066.</title>
        <authorList>
            <person name="Komaki H."/>
            <person name="Tamura T."/>
        </authorList>
    </citation>
    <scope>NUCLEOTIDE SEQUENCE</scope>
    <source>
        <strain evidence="2">NBRC 109066</strain>
    </source>
</reference>
<dbReference type="InterPro" id="IPR015943">
    <property type="entry name" value="WD40/YVTN_repeat-like_dom_sf"/>
</dbReference>
<dbReference type="EMBL" id="BOON01000039">
    <property type="protein sequence ID" value="GII24578.1"/>
    <property type="molecule type" value="Genomic_DNA"/>
</dbReference>
<comment type="caution">
    <text evidence="2">The sequence shown here is derived from an EMBL/GenBank/DDBJ whole genome shotgun (WGS) entry which is preliminary data.</text>
</comment>
<keyword evidence="3" id="KW-1185">Reference proteome</keyword>
<dbReference type="InterPro" id="IPR011045">
    <property type="entry name" value="N2O_reductase_N"/>
</dbReference>
<dbReference type="Gene3D" id="2.130.10.10">
    <property type="entry name" value="YVTN repeat-like/Quinoprotein amine dehydrogenase"/>
    <property type="match status" value="2"/>
</dbReference>
<gene>
    <name evidence="2" type="ORF">Pme01_41750</name>
</gene>
<accession>A0A8J3TD53</accession>
<sequence length="326" mass="33086">MKLGRPSSAALLAAMLAVLAACAPAGSDVRQAGAVTPPSGSAPAPAGTIVTTLPVADKAVTMAYDGRYLWIGSDSGAVTQVDTTIGQVIRTIKVGGRPGGIAVTGDGVWVADGAAATVTRLDSGTGQAGATVRVGAGPTGLAQVGGDLWVFSRSERRARVLDPRAARTTRTVALPGSGGAHPAVAGGAVWVPDQDGDGRSVWRIDPVSGRTTARVDTGGRPAEITFGFGSGWVTSSEGLTRFGPDDGRTQARIAGLGRQLDGITVTPDAVWVTSTVDNRLSRVDPVTNRVVASLVVCTGPRHLTVVGEDIWVVCGDTGMLVRVHPG</sequence>
<proteinExistence type="predicted"/>
<evidence type="ECO:0008006" key="4">
    <source>
        <dbReference type="Google" id="ProtNLM"/>
    </source>
</evidence>
<organism evidence="2 3">
    <name type="scientific">Planosporangium mesophilum</name>
    <dbReference type="NCBI Taxonomy" id="689768"/>
    <lineage>
        <taxon>Bacteria</taxon>
        <taxon>Bacillati</taxon>
        <taxon>Actinomycetota</taxon>
        <taxon>Actinomycetes</taxon>
        <taxon>Micromonosporales</taxon>
        <taxon>Micromonosporaceae</taxon>
        <taxon>Planosporangium</taxon>
    </lineage>
</organism>
<evidence type="ECO:0000313" key="3">
    <source>
        <dbReference type="Proteomes" id="UP000599074"/>
    </source>
</evidence>
<evidence type="ECO:0000256" key="1">
    <source>
        <dbReference type="SAM" id="SignalP"/>
    </source>
</evidence>
<feature type="signal peptide" evidence="1">
    <location>
        <begin position="1"/>
        <end position="25"/>
    </location>
</feature>